<evidence type="ECO:0000313" key="7">
    <source>
        <dbReference type="Proteomes" id="UP000183376"/>
    </source>
</evidence>
<evidence type="ECO:0000313" key="6">
    <source>
        <dbReference type="EMBL" id="SDN09510.1"/>
    </source>
</evidence>
<dbReference type="Pfam" id="PF00005">
    <property type="entry name" value="ABC_tran"/>
    <property type="match status" value="1"/>
</dbReference>
<evidence type="ECO:0000256" key="3">
    <source>
        <dbReference type="ARBA" id="ARBA00022741"/>
    </source>
</evidence>
<feature type="domain" description="ABC transporter" evidence="5">
    <location>
        <begin position="34"/>
        <end position="283"/>
    </location>
</feature>
<evidence type="ECO:0000256" key="4">
    <source>
        <dbReference type="ARBA" id="ARBA00022840"/>
    </source>
</evidence>
<keyword evidence="3" id="KW-0547">Nucleotide-binding</keyword>
<proteinExistence type="inferred from homology"/>
<dbReference type="RefSeq" id="WP_030427647.1">
    <property type="nucleotide sequence ID" value="NZ_JOEF01000002.1"/>
</dbReference>
<dbReference type="PANTHER" id="PTHR43776">
    <property type="entry name" value="TRANSPORT ATP-BINDING PROTEIN"/>
    <property type="match status" value="1"/>
</dbReference>
<name>A0A1G9YKC6_ALLAB</name>
<dbReference type="InterPro" id="IPR013563">
    <property type="entry name" value="Oligopep_ABC_C"/>
</dbReference>
<keyword evidence="4 6" id="KW-0067">ATP-binding</keyword>
<dbReference type="GO" id="GO:0015833">
    <property type="term" value="P:peptide transport"/>
    <property type="evidence" value="ECO:0007669"/>
    <property type="project" value="InterPro"/>
</dbReference>
<keyword evidence="2" id="KW-0813">Transport</keyword>
<dbReference type="SMART" id="SM00382">
    <property type="entry name" value="AAA"/>
    <property type="match status" value="1"/>
</dbReference>
<dbReference type="Gene3D" id="3.40.50.300">
    <property type="entry name" value="P-loop containing nucleotide triphosphate hydrolases"/>
    <property type="match status" value="1"/>
</dbReference>
<dbReference type="InterPro" id="IPR027417">
    <property type="entry name" value="P-loop_NTPase"/>
</dbReference>
<dbReference type="InterPro" id="IPR017871">
    <property type="entry name" value="ABC_transporter-like_CS"/>
</dbReference>
<dbReference type="AlphaFoldDB" id="A0A1G9YKC6"/>
<dbReference type="Pfam" id="PF08352">
    <property type="entry name" value="oligo_HPY"/>
    <property type="match status" value="1"/>
</dbReference>
<dbReference type="STRING" id="211114.SAMN04489726_4886"/>
<dbReference type="GO" id="GO:0055085">
    <property type="term" value="P:transmembrane transport"/>
    <property type="evidence" value="ECO:0007669"/>
    <property type="project" value="UniProtKB-ARBA"/>
</dbReference>
<dbReference type="GO" id="GO:0016887">
    <property type="term" value="F:ATP hydrolysis activity"/>
    <property type="evidence" value="ECO:0007669"/>
    <property type="project" value="InterPro"/>
</dbReference>
<dbReference type="FunFam" id="3.40.50.300:FF:000016">
    <property type="entry name" value="Oligopeptide ABC transporter ATP-binding component"/>
    <property type="match status" value="1"/>
</dbReference>
<dbReference type="EMBL" id="LT629701">
    <property type="protein sequence ID" value="SDN09510.1"/>
    <property type="molecule type" value="Genomic_DNA"/>
</dbReference>
<dbReference type="InterPro" id="IPR003593">
    <property type="entry name" value="AAA+_ATPase"/>
</dbReference>
<dbReference type="CDD" id="cd03257">
    <property type="entry name" value="ABC_NikE_OppD_transporters"/>
    <property type="match status" value="1"/>
</dbReference>
<reference evidence="6 7" key="1">
    <citation type="submission" date="2016-10" db="EMBL/GenBank/DDBJ databases">
        <authorList>
            <person name="de Groot N.N."/>
        </authorList>
    </citation>
    <scope>NUCLEOTIDE SEQUENCE [LARGE SCALE GENOMIC DNA]</scope>
    <source>
        <strain evidence="6 7">DSM 44149</strain>
    </source>
</reference>
<sequence length="356" mass="38869">MSVSDDLLAGSSVNTADSAARSTLDGGAATEPLLQVRDLVKSFPIRGGGIIPRTVGHVQAVSGLTFDLAARETLGLVGESGCGKSTTGRAILQLHKPTSGSVRFEGRELTSLTTKQLRPVRRDMQIVFQDPYASLNPRWSINDIVSEPFQIHGFDGDIQGRVDELLELVGLNPEHRNRYAHEFSGGQRQRIGIARALALNPKLVVLDEPVSALDVSVQAGVVNLLEELQERFGLAYLFVAHDLSVVRHISHRVAVMYLGKIVEIGAREHIYTQPTHPYTQALLSAVPLPDPHAERQRQRIVLTGDVPSPVNPPSGCRFRTRCWKAQDICAVEEPKLEHRAGGTLSACHFAEVKEVV</sequence>
<dbReference type="InterPro" id="IPR050319">
    <property type="entry name" value="ABC_transp_ATP-bind"/>
</dbReference>
<comment type="similarity">
    <text evidence="1">Belongs to the ABC transporter superfamily.</text>
</comment>
<dbReference type="PROSITE" id="PS00211">
    <property type="entry name" value="ABC_TRANSPORTER_1"/>
    <property type="match status" value="1"/>
</dbReference>
<dbReference type="eggNOG" id="COG4608">
    <property type="taxonomic scope" value="Bacteria"/>
</dbReference>
<evidence type="ECO:0000256" key="2">
    <source>
        <dbReference type="ARBA" id="ARBA00022448"/>
    </source>
</evidence>
<organism evidence="6 7">
    <name type="scientific">Allokutzneria albata</name>
    <name type="common">Kibdelosporangium albatum</name>
    <dbReference type="NCBI Taxonomy" id="211114"/>
    <lineage>
        <taxon>Bacteria</taxon>
        <taxon>Bacillati</taxon>
        <taxon>Actinomycetota</taxon>
        <taxon>Actinomycetes</taxon>
        <taxon>Pseudonocardiales</taxon>
        <taxon>Pseudonocardiaceae</taxon>
        <taxon>Allokutzneria</taxon>
    </lineage>
</organism>
<evidence type="ECO:0000256" key="1">
    <source>
        <dbReference type="ARBA" id="ARBA00005417"/>
    </source>
</evidence>
<dbReference type="OrthoDB" id="5170605at2"/>
<dbReference type="SUPFAM" id="SSF52540">
    <property type="entry name" value="P-loop containing nucleoside triphosphate hydrolases"/>
    <property type="match status" value="1"/>
</dbReference>
<protein>
    <submittedName>
        <fullName evidence="6">Peptide/nickel transport system ATP-binding protein</fullName>
    </submittedName>
</protein>
<keyword evidence="7" id="KW-1185">Reference proteome</keyword>
<dbReference type="Proteomes" id="UP000183376">
    <property type="component" value="Chromosome I"/>
</dbReference>
<dbReference type="InterPro" id="IPR003439">
    <property type="entry name" value="ABC_transporter-like_ATP-bd"/>
</dbReference>
<dbReference type="PANTHER" id="PTHR43776:SF7">
    <property type="entry name" value="D,D-DIPEPTIDE TRANSPORT ATP-BINDING PROTEIN DDPF-RELATED"/>
    <property type="match status" value="1"/>
</dbReference>
<dbReference type="PROSITE" id="PS50893">
    <property type="entry name" value="ABC_TRANSPORTER_2"/>
    <property type="match status" value="1"/>
</dbReference>
<evidence type="ECO:0000259" key="5">
    <source>
        <dbReference type="PROSITE" id="PS50893"/>
    </source>
</evidence>
<gene>
    <name evidence="6" type="ORF">SAMN04489726_4886</name>
</gene>
<dbReference type="GO" id="GO:0005524">
    <property type="term" value="F:ATP binding"/>
    <property type="evidence" value="ECO:0007669"/>
    <property type="project" value="UniProtKB-KW"/>
</dbReference>
<accession>A0A1G9YKC6</accession>
<dbReference type="NCBIfam" id="TIGR01727">
    <property type="entry name" value="oligo_HPY"/>
    <property type="match status" value="1"/>
</dbReference>